<evidence type="ECO:0000313" key="1">
    <source>
        <dbReference type="EMBL" id="KAF7828359.1"/>
    </source>
</evidence>
<keyword evidence="2" id="KW-1185">Reference proteome</keyword>
<evidence type="ECO:0000313" key="2">
    <source>
        <dbReference type="Proteomes" id="UP000634136"/>
    </source>
</evidence>
<dbReference type="EMBL" id="JAAIUW010000006">
    <property type="protein sequence ID" value="KAF7828359.1"/>
    <property type="molecule type" value="Genomic_DNA"/>
</dbReference>
<sequence>MTIRVISPSNSIASASSRATRQVSRCFNFERYGGKGCDVIPAKETVVGPFHDHHGYIHIDGITKQGAWAPCGRIGDFVGFESEAKAIQP</sequence>
<organism evidence="1 2">
    <name type="scientific">Senna tora</name>
    <dbReference type="NCBI Taxonomy" id="362788"/>
    <lineage>
        <taxon>Eukaryota</taxon>
        <taxon>Viridiplantae</taxon>
        <taxon>Streptophyta</taxon>
        <taxon>Embryophyta</taxon>
        <taxon>Tracheophyta</taxon>
        <taxon>Spermatophyta</taxon>
        <taxon>Magnoliopsida</taxon>
        <taxon>eudicotyledons</taxon>
        <taxon>Gunneridae</taxon>
        <taxon>Pentapetalae</taxon>
        <taxon>rosids</taxon>
        <taxon>fabids</taxon>
        <taxon>Fabales</taxon>
        <taxon>Fabaceae</taxon>
        <taxon>Caesalpinioideae</taxon>
        <taxon>Cassia clade</taxon>
        <taxon>Senna</taxon>
    </lineage>
</organism>
<reference evidence="1" key="1">
    <citation type="submission" date="2020-09" db="EMBL/GenBank/DDBJ databases">
        <title>Genome-Enabled Discovery of Anthraquinone Biosynthesis in Senna tora.</title>
        <authorList>
            <person name="Kang S.-H."/>
            <person name="Pandey R.P."/>
            <person name="Lee C.-M."/>
            <person name="Sim J.-S."/>
            <person name="Jeong J.-T."/>
            <person name="Choi B.-S."/>
            <person name="Jung M."/>
            <person name="Ginzburg D."/>
            <person name="Zhao K."/>
            <person name="Won S.Y."/>
            <person name="Oh T.-J."/>
            <person name="Yu Y."/>
            <person name="Kim N.-H."/>
            <person name="Lee O.R."/>
            <person name="Lee T.-H."/>
            <person name="Bashyal P."/>
            <person name="Kim T.-S."/>
            <person name="Lee W.-H."/>
            <person name="Kawkins C."/>
            <person name="Kim C.-K."/>
            <person name="Kim J.S."/>
            <person name="Ahn B.O."/>
            <person name="Rhee S.Y."/>
            <person name="Sohng J.K."/>
        </authorList>
    </citation>
    <scope>NUCLEOTIDE SEQUENCE</scope>
    <source>
        <tissue evidence="1">Leaf</tissue>
    </source>
</reference>
<dbReference type="Proteomes" id="UP000634136">
    <property type="component" value="Unassembled WGS sequence"/>
</dbReference>
<dbReference type="AlphaFoldDB" id="A0A834U264"/>
<comment type="caution">
    <text evidence="1">The sequence shown here is derived from an EMBL/GenBank/DDBJ whole genome shotgun (WGS) entry which is preliminary data.</text>
</comment>
<accession>A0A834U264</accession>
<proteinExistence type="predicted"/>
<name>A0A834U264_9FABA</name>
<protein>
    <submittedName>
        <fullName evidence="1">Uncharacterized protein</fullName>
    </submittedName>
</protein>
<gene>
    <name evidence="1" type="ORF">G2W53_019523</name>
</gene>